<name>A0ABP8LYJ1_9BACT</name>
<dbReference type="Pfam" id="PF16344">
    <property type="entry name" value="FecR_C"/>
    <property type="match status" value="1"/>
</dbReference>
<evidence type="ECO:0000313" key="4">
    <source>
        <dbReference type="EMBL" id="GAA4439017.1"/>
    </source>
</evidence>
<dbReference type="Pfam" id="PF04773">
    <property type="entry name" value="FecR"/>
    <property type="match status" value="1"/>
</dbReference>
<comment type="caution">
    <text evidence="4">The sequence shown here is derived from an EMBL/GenBank/DDBJ whole genome shotgun (WGS) entry which is preliminary data.</text>
</comment>
<accession>A0ABP8LYJ1</accession>
<dbReference type="PANTHER" id="PTHR30273">
    <property type="entry name" value="PERIPLASMIC SIGNAL SENSOR AND SIGMA FACTOR ACTIVATOR FECR-RELATED"/>
    <property type="match status" value="1"/>
</dbReference>
<dbReference type="InterPro" id="IPR012373">
    <property type="entry name" value="Ferrdict_sens_TM"/>
</dbReference>
<keyword evidence="5" id="KW-1185">Reference proteome</keyword>
<gene>
    <name evidence="4" type="ORF">GCM10023091_20610</name>
</gene>
<dbReference type="Gene3D" id="2.60.120.1440">
    <property type="match status" value="1"/>
</dbReference>
<evidence type="ECO:0000259" key="2">
    <source>
        <dbReference type="Pfam" id="PF04773"/>
    </source>
</evidence>
<evidence type="ECO:0000259" key="3">
    <source>
        <dbReference type="Pfam" id="PF16344"/>
    </source>
</evidence>
<feature type="domain" description="Protein FecR C-terminal" evidence="3">
    <location>
        <begin position="276"/>
        <end position="339"/>
    </location>
</feature>
<keyword evidence="1" id="KW-0812">Transmembrane</keyword>
<keyword evidence="1" id="KW-0472">Membrane</keyword>
<feature type="domain" description="FecR protein" evidence="2">
    <location>
        <begin position="138"/>
        <end position="220"/>
    </location>
</feature>
<dbReference type="PANTHER" id="PTHR30273:SF2">
    <property type="entry name" value="PROTEIN FECR"/>
    <property type="match status" value="1"/>
</dbReference>
<reference evidence="5" key="1">
    <citation type="journal article" date="2019" name="Int. J. Syst. Evol. Microbiol.">
        <title>The Global Catalogue of Microorganisms (GCM) 10K type strain sequencing project: providing services to taxonomists for standard genome sequencing and annotation.</title>
        <authorList>
            <consortium name="The Broad Institute Genomics Platform"/>
            <consortium name="The Broad Institute Genome Sequencing Center for Infectious Disease"/>
            <person name="Wu L."/>
            <person name="Ma J."/>
        </authorList>
    </citation>
    <scope>NUCLEOTIDE SEQUENCE [LARGE SCALE GENOMIC DNA]</scope>
    <source>
        <strain evidence="5">JCM 31920</strain>
    </source>
</reference>
<dbReference type="EMBL" id="BAABEY010000020">
    <property type="protein sequence ID" value="GAA4439017.1"/>
    <property type="molecule type" value="Genomic_DNA"/>
</dbReference>
<proteinExistence type="predicted"/>
<evidence type="ECO:0000256" key="1">
    <source>
        <dbReference type="SAM" id="Phobius"/>
    </source>
</evidence>
<dbReference type="InterPro" id="IPR006860">
    <property type="entry name" value="FecR"/>
</dbReference>
<evidence type="ECO:0000313" key="5">
    <source>
        <dbReference type="Proteomes" id="UP001501508"/>
    </source>
</evidence>
<protein>
    <recommendedName>
        <fullName evidence="6">FecR protein domain-containing protein</fullName>
    </recommendedName>
</protein>
<dbReference type="InterPro" id="IPR032508">
    <property type="entry name" value="FecR_C"/>
</dbReference>
<keyword evidence="1" id="KW-1133">Transmembrane helix</keyword>
<dbReference type="Gene3D" id="3.55.50.30">
    <property type="match status" value="1"/>
</dbReference>
<feature type="transmembrane region" description="Helical" evidence="1">
    <location>
        <begin position="77"/>
        <end position="99"/>
    </location>
</feature>
<evidence type="ECO:0008006" key="6">
    <source>
        <dbReference type="Google" id="ProtNLM"/>
    </source>
</evidence>
<dbReference type="Proteomes" id="UP001501508">
    <property type="component" value="Unassembled WGS sequence"/>
</dbReference>
<sequence length="348" mass="38531">MFSPHSKMSPSDFSDLLERYRNGVATPDEIKKIDEWFERIERRTLPSSGPELHQRKSEMLAEILANDESGPSAGRSIVRTLAIAASAAASLLLCLFIFYPKARKQHVVTLGAPTTAPAPATPRQLHFENLSRTNKLALLPDGSSALLYPGSSLSCDKDFGKENRRTSLSGKVFFEISHNAELPFTVWCNDFVTRVLGTSFWVASSHDSKSVKVTVQTGKVSVFKKSSFNRNNRQADQITLHPNQSALFSHNSFAQKITSHPVLEEQVAFQASEHTFHFVKEPVGNVLQAIAGQYGLAVKLPEKPEKCTFTGDLNDLSLREKLDIVGFSTGTSFKITDSALLIERMECE</sequence>
<organism evidence="4 5">
    <name type="scientific">Ravibacter arvi</name>
    <dbReference type="NCBI Taxonomy" id="2051041"/>
    <lineage>
        <taxon>Bacteria</taxon>
        <taxon>Pseudomonadati</taxon>
        <taxon>Bacteroidota</taxon>
        <taxon>Cytophagia</taxon>
        <taxon>Cytophagales</taxon>
        <taxon>Spirosomataceae</taxon>
        <taxon>Ravibacter</taxon>
    </lineage>
</organism>